<reference evidence="1 2" key="1">
    <citation type="journal article" date="2022" name="Front. Microbiol.">
        <title>High genomic differentiation and limited gene flow indicate recent cryptic speciation within the genus Laspinema (cyanobacteria).</title>
        <authorList>
            <person name="Stanojkovic A."/>
            <person name="Skoupy S."/>
            <person name="Skaloud P."/>
            <person name="Dvorak P."/>
        </authorList>
    </citation>
    <scope>NUCLEOTIDE SEQUENCE [LARGE SCALE GENOMIC DNA]</scope>
    <source>
        <strain evidence="1 2">D2a</strain>
    </source>
</reference>
<dbReference type="EMBL" id="JAMXFF010000028">
    <property type="protein sequence ID" value="MCT7968199.1"/>
    <property type="molecule type" value="Genomic_DNA"/>
</dbReference>
<name>A0ABT2MTZ6_9CYAN</name>
<dbReference type="RefSeq" id="WP_368007734.1">
    <property type="nucleotide sequence ID" value="NZ_JAMXFF010000028.1"/>
</dbReference>
<proteinExistence type="predicted"/>
<gene>
    <name evidence="1" type="ORF">NG799_17945</name>
</gene>
<dbReference type="Proteomes" id="UP001525890">
    <property type="component" value="Unassembled WGS sequence"/>
</dbReference>
<evidence type="ECO:0000313" key="2">
    <source>
        <dbReference type="Proteomes" id="UP001525890"/>
    </source>
</evidence>
<protein>
    <submittedName>
        <fullName evidence="1">Uncharacterized protein</fullName>
    </submittedName>
</protein>
<keyword evidence="2" id="KW-1185">Reference proteome</keyword>
<organism evidence="1 2">
    <name type="scientific">Laspinema palackyanum D2a</name>
    <dbReference type="NCBI Taxonomy" id="2953684"/>
    <lineage>
        <taxon>Bacteria</taxon>
        <taxon>Bacillati</taxon>
        <taxon>Cyanobacteriota</taxon>
        <taxon>Cyanophyceae</taxon>
        <taxon>Oscillatoriophycideae</taxon>
        <taxon>Oscillatoriales</taxon>
        <taxon>Laspinemataceae</taxon>
        <taxon>Laspinema</taxon>
        <taxon>Laspinema palackyanum</taxon>
    </lineage>
</organism>
<accession>A0ABT2MTZ6</accession>
<comment type="caution">
    <text evidence="1">The sequence shown here is derived from an EMBL/GenBank/DDBJ whole genome shotgun (WGS) entry which is preliminary data.</text>
</comment>
<sequence>MTNIVRFKSVNRFFHRLGLLQVDPIGLNLDIADNLAFLDHSRIWAMRQDNP</sequence>
<evidence type="ECO:0000313" key="1">
    <source>
        <dbReference type="EMBL" id="MCT7968199.1"/>
    </source>
</evidence>